<organism evidence="8 9">
    <name type="scientific">Syncephalastrum racemosum</name>
    <name type="common">Filamentous fungus</name>
    <dbReference type="NCBI Taxonomy" id="13706"/>
    <lineage>
        <taxon>Eukaryota</taxon>
        <taxon>Fungi</taxon>
        <taxon>Fungi incertae sedis</taxon>
        <taxon>Mucoromycota</taxon>
        <taxon>Mucoromycotina</taxon>
        <taxon>Mucoromycetes</taxon>
        <taxon>Mucorales</taxon>
        <taxon>Syncephalastraceae</taxon>
        <taxon>Syncephalastrum</taxon>
    </lineage>
</organism>
<evidence type="ECO:0000313" key="8">
    <source>
        <dbReference type="EMBL" id="ORY98591.1"/>
    </source>
</evidence>
<feature type="region of interest" description="Disordered" evidence="7">
    <location>
        <begin position="169"/>
        <end position="214"/>
    </location>
</feature>
<dbReference type="InterPro" id="IPR005024">
    <property type="entry name" value="Snf7_fam"/>
</dbReference>
<keyword evidence="9" id="KW-1185">Reference proteome</keyword>
<comment type="similarity">
    <text evidence="2">Belongs to the SNF7 family.</text>
</comment>
<dbReference type="OMA" id="RAKQPAM"/>
<name>A0A1X2HHN7_SYNRA</name>
<dbReference type="GO" id="GO:0005771">
    <property type="term" value="C:multivesicular body"/>
    <property type="evidence" value="ECO:0007669"/>
    <property type="project" value="TreeGrafter"/>
</dbReference>
<evidence type="ECO:0000313" key="9">
    <source>
        <dbReference type="Proteomes" id="UP000242180"/>
    </source>
</evidence>
<feature type="compositionally biased region" description="Basic and acidic residues" evidence="7">
    <location>
        <begin position="176"/>
        <end position="193"/>
    </location>
</feature>
<proteinExistence type="inferred from homology"/>
<dbReference type="InParanoid" id="A0A1X2HHN7"/>
<protein>
    <submittedName>
        <fullName evidence="8">Snf7 family</fullName>
    </submittedName>
</protein>
<gene>
    <name evidence="8" type="ORF">BCR43DRAFT_487792</name>
</gene>
<evidence type="ECO:0000256" key="3">
    <source>
        <dbReference type="ARBA" id="ARBA00022448"/>
    </source>
</evidence>
<reference evidence="8 9" key="1">
    <citation type="submission" date="2016-07" db="EMBL/GenBank/DDBJ databases">
        <title>Pervasive Adenine N6-methylation of Active Genes in Fungi.</title>
        <authorList>
            <consortium name="DOE Joint Genome Institute"/>
            <person name="Mondo S.J."/>
            <person name="Dannebaum R.O."/>
            <person name="Kuo R.C."/>
            <person name="Labutti K."/>
            <person name="Haridas S."/>
            <person name="Kuo A."/>
            <person name="Salamov A."/>
            <person name="Ahrendt S.R."/>
            <person name="Lipzen A."/>
            <person name="Sullivan W."/>
            <person name="Andreopoulos W.B."/>
            <person name="Clum A."/>
            <person name="Lindquist E."/>
            <person name="Daum C."/>
            <person name="Ramamoorthy G.K."/>
            <person name="Gryganskyi A."/>
            <person name="Culley D."/>
            <person name="Magnuson J.K."/>
            <person name="James T.Y."/>
            <person name="O'Malley M.A."/>
            <person name="Stajich J.E."/>
            <person name="Spatafora J.W."/>
            <person name="Visel A."/>
            <person name="Grigoriev I.V."/>
        </authorList>
    </citation>
    <scope>NUCLEOTIDE SEQUENCE [LARGE SCALE GENOMIC DNA]</scope>
    <source>
        <strain evidence="8 9">NRRL 2496</strain>
    </source>
</reference>
<dbReference type="PANTHER" id="PTHR22761:SF5">
    <property type="entry name" value="CHARGED MULTIVESICULAR BODY PROTEIN 6"/>
    <property type="match status" value="1"/>
</dbReference>
<dbReference type="GO" id="GO:0006900">
    <property type="term" value="P:vesicle budding from membrane"/>
    <property type="evidence" value="ECO:0007669"/>
    <property type="project" value="TreeGrafter"/>
</dbReference>
<evidence type="ECO:0000256" key="4">
    <source>
        <dbReference type="ARBA" id="ARBA00022753"/>
    </source>
</evidence>
<keyword evidence="4" id="KW-0967">Endosome</keyword>
<dbReference type="Gene3D" id="1.10.287.1060">
    <property type="entry name" value="ESAT-6-like"/>
    <property type="match status" value="1"/>
</dbReference>
<accession>A0A1X2HHN7</accession>
<evidence type="ECO:0000256" key="6">
    <source>
        <dbReference type="ARBA" id="ARBA00023136"/>
    </source>
</evidence>
<keyword evidence="6" id="KW-0472">Membrane</keyword>
<dbReference type="Pfam" id="PF03357">
    <property type="entry name" value="Snf7"/>
    <property type="match status" value="1"/>
</dbReference>
<evidence type="ECO:0000256" key="7">
    <source>
        <dbReference type="SAM" id="MobiDB-lite"/>
    </source>
</evidence>
<sequence>MGANSSKHKITAQDRAILDLKVQRDKLKKYQKSINVVLEKEVDIARQALAKGDKKRALLALRKKKYQEQLLEKTDQQLLNLEELTQSVEYALVEKQVLDGLKSGNAVLKEIHKETSVEAVEKLMDDTADAIAYQNEVDELLSGQVSSEDEEEIERELAALQQQELEAELPSVPAERLPETEQKLPEVPSHEPSEPIAQSVKGKEKPQKEAMLAS</sequence>
<dbReference type="PANTHER" id="PTHR22761">
    <property type="entry name" value="CHARGED MULTIVESICULAR BODY PROTEIN"/>
    <property type="match status" value="1"/>
</dbReference>
<dbReference type="STRING" id="13706.A0A1X2HHN7"/>
<keyword evidence="3" id="KW-0813">Transport</keyword>
<evidence type="ECO:0000256" key="1">
    <source>
        <dbReference type="ARBA" id="ARBA00004608"/>
    </source>
</evidence>
<evidence type="ECO:0000256" key="2">
    <source>
        <dbReference type="ARBA" id="ARBA00006190"/>
    </source>
</evidence>
<dbReference type="EMBL" id="MCGN01000003">
    <property type="protein sequence ID" value="ORY98591.1"/>
    <property type="molecule type" value="Genomic_DNA"/>
</dbReference>
<evidence type="ECO:0000256" key="5">
    <source>
        <dbReference type="ARBA" id="ARBA00022927"/>
    </source>
</evidence>
<dbReference type="FunCoup" id="A0A1X2HHN7">
    <property type="interactions" value="394"/>
</dbReference>
<comment type="subcellular location">
    <subcellularLocation>
        <location evidence="1">Endosome membrane</location>
    </subcellularLocation>
</comment>
<comment type="caution">
    <text evidence="8">The sequence shown here is derived from an EMBL/GenBank/DDBJ whole genome shotgun (WGS) entry which is preliminary data.</text>
</comment>
<keyword evidence="5" id="KW-0653">Protein transport</keyword>
<dbReference type="Proteomes" id="UP000242180">
    <property type="component" value="Unassembled WGS sequence"/>
</dbReference>
<dbReference type="GO" id="GO:0000815">
    <property type="term" value="C:ESCRT III complex"/>
    <property type="evidence" value="ECO:0007669"/>
    <property type="project" value="TreeGrafter"/>
</dbReference>
<dbReference type="OrthoDB" id="441172at2759"/>
<dbReference type="AlphaFoldDB" id="A0A1X2HHN7"/>
<dbReference type="GO" id="GO:0043328">
    <property type="term" value="P:protein transport to vacuole involved in ubiquitin-dependent protein catabolic process via the multivesicular body sorting pathway"/>
    <property type="evidence" value="ECO:0007669"/>
    <property type="project" value="EnsemblFungi"/>
</dbReference>